<dbReference type="InterPro" id="IPR027417">
    <property type="entry name" value="P-loop_NTPase"/>
</dbReference>
<keyword evidence="2" id="KW-1185">Reference proteome</keyword>
<evidence type="ECO:0008006" key="3">
    <source>
        <dbReference type="Google" id="ProtNLM"/>
    </source>
</evidence>
<comment type="caution">
    <text evidence="1">The sequence shown here is derived from an EMBL/GenBank/DDBJ whole genome shotgun (WGS) entry which is preliminary data.</text>
</comment>
<dbReference type="Gene3D" id="3.40.50.300">
    <property type="entry name" value="P-loop containing nucleotide triphosphate hydrolases"/>
    <property type="match status" value="1"/>
</dbReference>
<dbReference type="EMBL" id="LSDK01000084">
    <property type="protein sequence ID" value="KXB75841.1"/>
    <property type="molecule type" value="Genomic_DNA"/>
</dbReference>
<gene>
    <name evidence="1" type="ORF">HMPREF3185_01281</name>
</gene>
<protein>
    <recommendedName>
        <fullName evidence="3">Terminase large subunit gp17-like C-terminal domain-containing protein</fullName>
    </recommendedName>
</protein>
<organism evidence="1 2">
    <name type="scientific">Porphyromonas somerae</name>
    <dbReference type="NCBI Taxonomy" id="322095"/>
    <lineage>
        <taxon>Bacteria</taxon>
        <taxon>Pseudomonadati</taxon>
        <taxon>Bacteroidota</taxon>
        <taxon>Bacteroidia</taxon>
        <taxon>Bacteroidales</taxon>
        <taxon>Porphyromonadaceae</taxon>
        <taxon>Porphyromonas</taxon>
    </lineage>
</organism>
<accession>A0A134B7C8</accession>
<evidence type="ECO:0000313" key="1">
    <source>
        <dbReference type="EMBL" id="KXB75841.1"/>
    </source>
</evidence>
<dbReference type="STRING" id="322095.HMPREF3185_01281"/>
<proteinExistence type="predicted"/>
<dbReference type="AlphaFoldDB" id="A0A134B7C8"/>
<evidence type="ECO:0000313" key="2">
    <source>
        <dbReference type="Proteomes" id="UP000070224"/>
    </source>
</evidence>
<dbReference type="OrthoDB" id="1327410at2"/>
<name>A0A134B7C8_9PORP</name>
<sequence>MKLDEKRALAQWSEYHRAMLNDVFTDTSLTQAEVDKLRRDLEADPIRWIQHCFPKYAKYPFAKFHINAILRLIQHDEWYEVLSWSRELAKSTTVMFVLLYLTLTGRKRFVVCASATEDAAIRLLTPLKINLESNSRLRQLYGEQQTLGAWTEGEFTARCGAKFLAIGAGSAPRGIRNENVRPDVIYSDDFDTDADCKNPTVLKKKWDWWEQALYGTRSISEPLLVIWCGNIIAKDCCITRAGKLANSWDIINIRDKSGKSSWAAKNSEEHIDRVLSKISKRAAQAEYFNNPLEEGEFFKLLPWGKVPPLHKFQFLVTYGDPAYSDSRSKKSSTKSLWLLGKYKERYYIIKGFLAHETNATFIDWYFQLEQYVGGAAPVYHYIENNKLQDPFFQQVFRPLLAEANKRRKMSLHIRADEKKKTDKAARIESRLEPIDREARWVFNEEEKDNPMMLELREQFQLFDLSLPYPADGPDSIEGGIRALDDKLRAFEPTITIPVEDLRHDNKYRL</sequence>
<dbReference type="RefSeq" id="WP_060935547.1">
    <property type="nucleotide sequence ID" value="NZ_KQ960447.1"/>
</dbReference>
<dbReference type="Proteomes" id="UP000070224">
    <property type="component" value="Unassembled WGS sequence"/>
</dbReference>
<dbReference type="PATRIC" id="fig|322095.3.peg.1266"/>
<reference evidence="2" key="1">
    <citation type="submission" date="2016-01" db="EMBL/GenBank/DDBJ databases">
        <authorList>
            <person name="Mitreva M."/>
            <person name="Pepin K.H."/>
            <person name="Mihindukulasuriya K.A."/>
            <person name="Fulton R."/>
            <person name="Fronick C."/>
            <person name="O'Laughlin M."/>
            <person name="Miner T."/>
            <person name="Herter B."/>
            <person name="Rosa B.A."/>
            <person name="Cordes M."/>
            <person name="Tomlinson C."/>
            <person name="Wollam A."/>
            <person name="Palsikar V.B."/>
            <person name="Mardis E.R."/>
            <person name="Wilson R.K."/>
        </authorList>
    </citation>
    <scope>NUCLEOTIDE SEQUENCE [LARGE SCALE GENOMIC DNA]</scope>
    <source>
        <strain evidence="2">KA00683</strain>
    </source>
</reference>